<accession>A0A0V0S132</accession>
<keyword evidence="3" id="KW-0963">Cytoplasm</keyword>
<evidence type="ECO:0000256" key="5">
    <source>
        <dbReference type="ARBA" id="ARBA00022679"/>
    </source>
</evidence>
<evidence type="ECO:0000313" key="9">
    <source>
        <dbReference type="EMBL" id="KRX20386.1"/>
    </source>
</evidence>
<dbReference type="STRING" id="6336.A0A0V0S132"/>
<evidence type="ECO:0000256" key="2">
    <source>
        <dbReference type="ARBA" id="ARBA00005369"/>
    </source>
</evidence>
<evidence type="ECO:0000256" key="4">
    <source>
        <dbReference type="ARBA" id="ARBA00022603"/>
    </source>
</evidence>
<dbReference type="GO" id="GO:0005737">
    <property type="term" value="C:cytoplasm"/>
    <property type="evidence" value="ECO:0007669"/>
    <property type="project" value="UniProtKB-SubCell"/>
</dbReference>
<keyword evidence="6 8" id="KW-0949">S-adenosyl-L-methionine</keyword>
<dbReference type="PROSITE" id="PS01279">
    <property type="entry name" value="PCMT"/>
    <property type="match status" value="1"/>
</dbReference>
<dbReference type="InterPro" id="IPR029063">
    <property type="entry name" value="SAM-dependent_MTases_sf"/>
</dbReference>
<dbReference type="AlphaFoldDB" id="A0A0V0S132"/>
<dbReference type="PANTHER" id="PTHR11579">
    <property type="entry name" value="PROTEIN-L-ISOASPARTATE O-METHYLTRANSFERASE"/>
    <property type="match status" value="1"/>
</dbReference>
<comment type="similarity">
    <text evidence="2 8">Belongs to the methyltransferase superfamily. L-isoaspartyl/D-aspartyl protein methyltransferase family.</text>
</comment>
<reference evidence="9 10" key="1">
    <citation type="submission" date="2015-01" db="EMBL/GenBank/DDBJ databases">
        <title>Evolution of Trichinella species and genotypes.</title>
        <authorList>
            <person name="Korhonen P.K."/>
            <person name="Edoardo P."/>
            <person name="Giuseppe L.R."/>
            <person name="Gasser R.B."/>
        </authorList>
    </citation>
    <scope>NUCLEOTIDE SEQUENCE [LARGE SCALE GENOMIC DNA]</scope>
    <source>
        <strain evidence="9">ISS37</strain>
    </source>
</reference>
<dbReference type="Pfam" id="PF01135">
    <property type="entry name" value="PCMT"/>
    <property type="match status" value="1"/>
</dbReference>
<evidence type="ECO:0000256" key="7">
    <source>
        <dbReference type="ARBA" id="ARBA00035815"/>
    </source>
</evidence>
<evidence type="ECO:0000256" key="1">
    <source>
        <dbReference type="ARBA" id="ARBA00004496"/>
    </source>
</evidence>
<comment type="caution">
    <text evidence="9">The sequence shown here is derived from an EMBL/GenBank/DDBJ whole genome shotgun (WGS) entry which is preliminary data.</text>
</comment>
<dbReference type="SUPFAM" id="SSF53335">
    <property type="entry name" value="S-adenosyl-L-methionine-dependent methyltransferases"/>
    <property type="match status" value="1"/>
</dbReference>
<dbReference type="GO" id="GO:0004719">
    <property type="term" value="F:protein-L-isoaspartate (D-aspartate) O-methyltransferase activity"/>
    <property type="evidence" value="ECO:0007669"/>
    <property type="project" value="UniProtKB-UniRule"/>
</dbReference>
<dbReference type="NCBIfam" id="TIGR00080">
    <property type="entry name" value="pimt"/>
    <property type="match status" value="1"/>
</dbReference>
<dbReference type="FunFam" id="3.40.50.150:FF:000027">
    <property type="entry name" value="Protein-L-isoaspartate O-methyltransferase"/>
    <property type="match status" value="1"/>
</dbReference>
<evidence type="ECO:0000256" key="3">
    <source>
        <dbReference type="ARBA" id="ARBA00022490"/>
    </source>
</evidence>
<dbReference type="OrthoDB" id="73890at2759"/>
<keyword evidence="4 8" id="KW-0489">Methyltransferase</keyword>
<keyword evidence="5 8" id="KW-0808">Transferase</keyword>
<proteinExistence type="inferred from homology"/>
<evidence type="ECO:0000256" key="8">
    <source>
        <dbReference type="RuleBase" id="RU003802"/>
    </source>
</evidence>
<keyword evidence="10" id="KW-1185">Reference proteome</keyword>
<dbReference type="InterPro" id="IPR000682">
    <property type="entry name" value="PCMT"/>
</dbReference>
<evidence type="ECO:0000313" key="10">
    <source>
        <dbReference type="Proteomes" id="UP000054630"/>
    </source>
</evidence>
<name>A0A0V0S132_9BILA</name>
<comment type="subcellular location">
    <subcellularLocation>
        <location evidence="1">Cytoplasm</location>
    </subcellularLocation>
</comment>
<dbReference type="PANTHER" id="PTHR11579:SF0">
    <property type="entry name" value="PROTEIN-L-ISOASPARTATE(D-ASPARTATE) O-METHYLTRANSFERASE"/>
    <property type="match status" value="1"/>
</dbReference>
<dbReference type="EMBL" id="JYDL01000049">
    <property type="protein sequence ID" value="KRX20386.1"/>
    <property type="molecule type" value="Genomic_DNA"/>
</dbReference>
<gene>
    <name evidence="9" type="primary">Pcmt1</name>
    <name evidence="9" type="ORF">T07_11483</name>
</gene>
<sequence length="265" mass="28991">MGSEVQLVRWIKTFVCITFWRYSSTMAWYSSSDSNVGLVENLKRNGIIKSESVEKAMLAVDRGFYTDSRPYIDSPQGIGFAATISAPHMHAYALEMLKDHLTEGNRALDVGSGSGYLTACFAIMLGNSGKAVGIEHIPQLVEKSIQNVRNGNPELLSSGRVKLIVGDGRDGYAQDGPYDAIHVGAAAERVPQAVIFFLINQLKPGGRLVLPVGPAGGNQVFKQIDKASDGSVTERNLMHVMYVPLTDRNQQWNNGKTYPIRMAEL</sequence>
<dbReference type="EC" id="2.1.1.77" evidence="8"/>
<dbReference type="GO" id="GO:0032259">
    <property type="term" value="P:methylation"/>
    <property type="evidence" value="ECO:0007669"/>
    <property type="project" value="UniProtKB-KW"/>
</dbReference>
<dbReference type="CDD" id="cd02440">
    <property type="entry name" value="AdoMet_MTases"/>
    <property type="match status" value="1"/>
</dbReference>
<evidence type="ECO:0000256" key="6">
    <source>
        <dbReference type="ARBA" id="ARBA00022691"/>
    </source>
</evidence>
<organism evidence="9 10">
    <name type="scientific">Trichinella nelsoni</name>
    <dbReference type="NCBI Taxonomy" id="6336"/>
    <lineage>
        <taxon>Eukaryota</taxon>
        <taxon>Metazoa</taxon>
        <taxon>Ecdysozoa</taxon>
        <taxon>Nematoda</taxon>
        <taxon>Enoplea</taxon>
        <taxon>Dorylaimia</taxon>
        <taxon>Trichinellida</taxon>
        <taxon>Trichinellidae</taxon>
        <taxon>Trichinella</taxon>
    </lineage>
</organism>
<dbReference type="Proteomes" id="UP000054630">
    <property type="component" value="Unassembled WGS sequence"/>
</dbReference>
<protein>
    <recommendedName>
        <fullName evidence="8">Protein-L-isoaspartate O-methyltransferase</fullName>
        <ecNumber evidence="8">2.1.1.77</ecNumber>
    </recommendedName>
</protein>
<comment type="catalytic activity">
    <reaction evidence="7">
        <text>[protein]-L-isoaspartate + S-adenosyl-L-methionine = [protein]-L-isoaspartate alpha-methyl ester + S-adenosyl-L-homocysteine</text>
        <dbReference type="Rhea" id="RHEA:12705"/>
        <dbReference type="Rhea" id="RHEA-COMP:12143"/>
        <dbReference type="Rhea" id="RHEA-COMP:12144"/>
        <dbReference type="ChEBI" id="CHEBI:57856"/>
        <dbReference type="ChEBI" id="CHEBI:59789"/>
        <dbReference type="ChEBI" id="CHEBI:90596"/>
        <dbReference type="ChEBI" id="CHEBI:90598"/>
        <dbReference type="EC" id="2.1.1.77"/>
    </reaction>
    <physiologicalReaction direction="left-to-right" evidence="7">
        <dbReference type="Rhea" id="RHEA:12706"/>
    </physiologicalReaction>
</comment>
<dbReference type="Gene3D" id="3.40.50.150">
    <property type="entry name" value="Vaccinia Virus protein VP39"/>
    <property type="match status" value="1"/>
</dbReference>